<dbReference type="AlphaFoldDB" id="A0A1I8BFB5"/>
<evidence type="ECO:0000313" key="2">
    <source>
        <dbReference type="WBParaSite" id="MhA1_Contig2235.frz3.gene2"/>
    </source>
</evidence>
<reference evidence="2" key="1">
    <citation type="submission" date="2016-11" db="UniProtKB">
        <authorList>
            <consortium name="WormBaseParasite"/>
        </authorList>
    </citation>
    <scope>IDENTIFICATION</scope>
</reference>
<sequence>MLFVIVTCKDDLNNLTKSEKRHKFISKLEPIPEDDELTKEEINRLKKEKEEKNKREMAIFYNQLVDEDEENVNEDEGLSQKSKSKNDFVLKSLNRTVSLDVKKGKLEKSTGHRFDNKTPYHSEGIKKQLKQNVHLRDLPLKTHAEFQYKPKVQTLGDVLKKPEEQPVTLGDLFKLKL</sequence>
<organism evidence="1 2">
    <name type="scientific">Meloidogyne hapla</name>
    <name type="common">Root-knot nematode worm</name>
    <dbReference type="NCBI Taxonomy" id="6305"/>
    <lineage>
        <taxon>Eukaryota</taxon>
        <taxon>Metazoa</taxon>
        <taxon>Ecdysozoa</taxon>
        <taxon>Nematoda</taxon>
        <taxon>Chromadorea</taxon>
        <taxon>Rhabditida</taxon>
        <taxon>Tylenchina</taxon>
        <taxon>Tylenchomorpha</taxon>
        <taxon>Tylenchoidea</taxon>
        <taxon>Meloidogynidae</taxon>
        <taxon>Meloidogyninae</taxon>
        <taxon>Meloidogyne</taxon>
    </lineage>
</organism>
<evidence type="ECO:0000313" key="1">
    <source>
        <dbReference type="Proteomes" id="UP000095281"/>
    </source>
</evidence>
<keyword evidence="1" id="KW-1185">Reference proteome</keyword>
<dbReference type="Proteomes" id="UP000095281">
    <property type="component" value="Unplaced"/>
</dbReference>
<accession>A0A1I8BFB5</accession>
<dbReference type="WBParaSite" id="MhA1_Contig2235.frz3.gene2">
    <property type="protein sequence ID" value="MhA1_Contig2235.frz3.gene2"/>
    <property type="gene ID" value="MhA1_Contig2235.frz3.gene2"/>
</dbReference>
<protein>
    <submittedName>
        <fullName evidence="2">Mus musculus</fullName>
    </submittedName>
</protein>
<proteinExistence type="predicted"/>
<name>A0A1I8BFB5_MELHA</name>